<organism evidence="2 4">
    <name type="scientific">Frankliniella occidentalis</name>
    <name type="common">Western flower thrips</name>
    <name type="synonym">Euthrips occidentalis</name>
    <dbReference type="NCBI Taxonomy" id="133901"/>
    <lineage>
        <taxon>Eukaryota</taxon>
        <taxon>Metazoa</taxon>
        <taxon>Ecdysozoa</taxon>
        <taxon>Arthropoda</taxon>
        <taxon>Hexapoda</taxon>
        <taxon>Insecta</taxon>
        <taxon>Pterygota</taxon>
        <taxon>Neoptera</taxon>
        <taxon>Paraneoptera</taxon>
        <taxon>Thysanoptera</taxon>
        <taxon>Terebrantia</taxon>
        <taxon>Thripoidea</taxon>
        <taxon>Thripidae</taxon>
        <taxon>Frankliniella</taxon>
    </lineage>
</organism>
<dbReference type="GeneID" id="127750473"/>
<dbReference type="AlphaFoldDB" id="A0A9C6XR04"/>
<keyword evidence="2" id="KW-1185">Reference proteome</keyword>
<protein>
    <submittedName>
        <fullName evidence="3 4">Uncharacterized protein LOC127750473</fullName>
    </submittedName>
</protein>
<name>A0A9C6XR04_FRAOC</name>
<dbReference type="KEGG" id="foc:127750473"/>
<evidence type="ECO:0000313" key="2">
    <source>
        <dbReference type="Proteomes" id="UP000504606"/>
    </source>
</evidence>
<feature type="compositionally biased region" description="Acidic residues" evidence="1">
    <location>
        <begin position="136"/>
        <end position="148"/>
    </location>
</feature>
<sequence length="179" mass="19505">MDRPAGQQTDADVDLLRPPSTPSPPGSPHYRPCRLSPTPPPEDDDTEDTMLVVPTHPYQHHRGHGARRMSATTPGTPRSFYYHRGRYSESSPTSSAPASPQRSRSPSPSPWLLSPGYEQYRQSLSVPAALEYGEASSDDLSSEWDSDVQEVSPLTPKVNGLGAGTARVLYHVTSNVKVV</sequence>
<dbReference type="Proteomes" id="UP000504606">
    <property type="component" value="Unplaced"/>
</dbReference>
<proteinExistence type="predicted"/>
<dbReference type="RefSeq" id="XP_052128140.1">
    <property type="nucleotide sequence ID" value="XM_052272180.1"/>
</dbReference>
<gene>
    <name evidence="3 4 5" type="primary">LOC127750473</name>
</gene>
<evidence type="ECO:0000256" key="1">
    <source>
        <dbReference type="SAM" id="MobiDB-lite"/>
    </source>
</evidence>
<feature type="compositionally biased region" description="Low complexity" evidence="1">
    <location>
        <begin position="88"/>
        <end position="115"/>
    </location>
</feature>
<feature type="compositionally biased region" description="Polar residues" evidence="1">
    <location>
        <begin position="1"/>
        <end position="10"/>
    </location>
</feature>
<evidence type="ECO:0000313" key="3">
    <source>
        <dbReference type="RefSeq" id="XP_052128140.1"/>
    </source>
</evidence>
<feature type="region of interest" description="Disordered" evidence="1">
    <location>
        <begin position="134"/>
        <end position="155"/>
    </location>
</feature>
<dbReference type="RefSeq" id="XP_052128141.1">
    <property type="nucleotide sequence ID" value="XM_052272181.1"/>
</dbReference>
<evidence type="ECO:0000313" key="5">
    <source>
        <dbReference type="RefSeq" id="XP_052128142.1"/>
    </source>
</evidence>
<evidence type="ECO:0000313" key="4">
    <source>
        <dbReference type="RefSeq" id="XP_052128141.1"/>
    </source>
</evidence>
<feature type="region of interest" description="Disordered" evidence="1">
    <location>
        <begin position="1"/>
        <end position="115"/>
    </location>
</feature>
<reference evidence="3 4" key="1">
    <citation type="submission" date="2025-04" db="UniProtKB">
        <authorList>
            <consortium name="RefSeq"/>
        </authorList>
    </citation>
    <scope>IDENTIFICATION</scope>
    <source>
        <tissue evidence="3 4">Whole organism</tissue>
    </source>
</reference>
<dbReference type="RefSeq" id="XP_052128142.1">
    <property type="nucleotide sequence ID" value="XM_052272182.1"/>
</dbReference>
<feature type="compositionally biased region" description="Basic residues" evidence="1">
    <location>
        <begin position="58"/>
        <end position="67"/>
    </location>
</feature>
<accession>A0A9C6XR04</accession>